<evidence type="ECO:0000256" key="11">
    <source>
        <dbReference type="ARBA" id="ARBA00039759"/>
    </source>
</evidence>
<reference evidence="15" key="1">
    <citation type="submission" date="2023-01" db="EMBL/GenBank/DDBJ databases">
        <authorList>
            <person name="Van Ghelder C."/>
            <person name="Rancurel C."/>
        </authorList>
    </citation>
    <scope>NUCLEOTIDE SEQUENCE</scope>
    <source>
        <strain evidence="15">CNCM I-4278</strain>
    </source>
</reference>
<keyword evidence="7" id="KW-0269">Exonuclease</keyword>
<keyword evidence="5" id="KW-0227">DNA damage</keyword>
<dbReference type="GO" id="GO:0036297">
    <property type="term" value="P:interstrand cross-link repair"/>
    <property type="evidence" value="ECO:0007669"/>
    <property type="project" value="TreeGrafter"/>
</dbReference>
<keyword evidence="16" id="KW-1185">Reference proteome</keyword>
<keyword evidence="4" id="KW-0255">Endonuclease</keyword>
<dbReference type="InterPro" id="IPR011084">
    <property type="entry name" value="DRMBL"/>
</dbReference>
<dbReference type="GO" id="GO:0004519">
    <property type="term" value="F:endonuclease activity"/>
    <property type="evidence" value="ECO:0007669"/>
    <property type="project" value="UniProtKB-KW"/>
</dbReference>
<feature type="region of interest" description="Disordered" evidence="13">
    <location>
        <begin position="487"/>
        <end position="620"/>
    </location>
</feature>
<gene>
    <name evidence="15" type="ORF">PDIGIT_LOCUS12492</name>
</gene>
<name>A0A9W4XVH0_9PLEO</name>
<feature type="compositionally biased region" description="Polar residues" evidence="13">
    <location>
        <begin position="499"/>
        <end position="509"/>
    </location>
</feature>
<keyword evidence="9" id="KW-0234">DNA repair</keyword>
<dbReference type="PANTHER" id="PTHR23240:SF8">
    <property type="entry name" value="PROTEIN ARTEMIS"/>
    <property type="match status" value="1"/>
</dbReference>
<comment type="subcellular location">
    <subcellularLocation>
        <location evidence="1">Nucleus</location>
    </subcellularLocation>
</comment>
<evidence type="ECO:0000313" key="15">
    <source>
        <dbReference type="EMBL" id="CAI6339336.1"/>
    </source>
</evidence>
<dbReference type="GO" id="GO:0000723">
    <property type="term" value="P:telomere maintenance"/>
    <property type="evidence" value="ECO:0007669"/>
    <property type="project" value="TreeGrafter"/>
</dbReference>
<keyword evidence="3" id="KW-0540">Nuclease</keyword>
<dbReference type="Gene3D" id="3.60.15.10">
    <property type="entry name" value="Ribonuclease Z/Hydroxyacylglutathione hydrolase-like"/>
    <property type="match status" value="2"/>
</dbReference>
<evidence type="ECO:0000256" key="2">
    <source>
        <dbReference type="ARBA" id="ARBA00010304"/>
    </source>
</evidence>
<dbReference type="SUPFAM" id="SSF56281">
    <property type="entry name" value="Metallo-hydrolase/oxidoreductase"/>
    <property type="match status" value="1"/>
</dbReference>
<dbReference type="GO" id="GO:0003684">
    <property type="term" value="F:damaged DNA binding"/>
    <property type="evidence" value="ECO:0007669"/>
    <property type="project" value="TreeGrafter"/>
</dbReference>
<protein>
    <recommendedName>
        <fullName evidence="11">Protein artemis</fullName>
    </recommendedName>
    <alternativeName>
        <fullName evidence="12">DNA cross-link repair 1C protein</fullName>
    </alternativeName>
</protein>
<dbReference type="GO" id="GO:0035312">
    <property type="term" value="F:5'-3' DNA exonuclease activity"/>
    <property type="evidence" value="ECO:0007669"/>
    <property type="project" value="TreeGrafter"/>
</dbReference>
<dbReference type="GO" id="GO:0006310">
    <property type="term" value="P:DNA recombination"/>
    <property type="evidence" value="ECO:0007669"/>
    <property type="project" value="UniProtKB-KW"/>
</dbReference>
<feature type="compositionally biased region" description="Basic and acidic residues" evidence="13">
    <location>
        <begin position="487"/>
        <end position="498"/>
    </location>
</feature>
<evidence type="ECO:0000256" key="6">
    <source>
        <dbReference type="ARBA" id="ARBA00022801"/>
    </source>
</evidence>
<dbReference type="AlphaFoldDB" id="A0A9W4XVH0"/>
<feature type="domain" description="DNA repair metallo-beta-lactamase" evidence="14">
    <location>
        <begin position="418"/>
        <end position="450"/>
    </location>
</feature>
<evidence type="ECO:0000256" key="4">
    <source>
        <dbReference type="ARBA" id="ARBA00022759"/>
    </source>
</evidence>
<dbReference type="GO" id="GO:0005634">
    <property type="term" value="C:nucleus"/>
    <property type="evidence" value="ECO:0007669"/>
    <property type="project" value="UniProtKB-SubCell"/>
</dbReference>
<organism evidence="15 16">
    <name type="scientific">Periconia digitata</name>
    <dbReference type="NCBI Taxonomy" id="1303443"/>
    <lineage>
        <taxon>Eukaryota</taxon>
        <taxon>Fungi</taxon>
        <taxon>Dikarya</taxon>
        <taxon>Ascomycota</taxon>
        <taxon>Pezizomycotina</taxon>
        <taxon>Dothideomycetes</taxon>
        <taxon>Pleosporomycetidae</taxon>
        <taxon>Pleosporales</taxon>
        <taxon>Massarineae</taxon>
        <taxon>Periconiaceae</taxon>
        <taxon>Periconia</taxon>
    </lineage>
</organism>
<evidence type="ECO:0000256" key="13">
    <source>
        <dbReference type="SAM" id="MobiDB-lite"/>
    </source>
</evidence>
<evidence type="ECO:0000256" key="1">
    <source>
        <dbReference type="ARBA" id="ARBA00004123"/>
    </source>
</evidence>
<evidence type="ECO:0000256" key="12">
    <source>
        <dbReference type="ARBA" id="ARBA00042677"/>
    </source>
</evidence>
<evidence type="ECO:0000256" key="10">
    <source>
        <dbReference type="ARBA" id="ARBA00023242"/>
    </source>
</evidence>
<keyword evidence="6" id="KW-0378">Hydrolase</keyword>
<sequence>MSTFKGVIDEFRHIRIDYFRHQPGYKAPLACFLSHIHSDHLTGLESLRAPFVYCSAATREILLRLEKYHYRVNYARGILESHNVTYDRSMRKLAKPLPLDTPTTIELAPGDGKAILYTGDIRAEPWWVNSLVQNPVLLPYTLESKALDCIYLDTTFATKSNVYREFPSKAEGIKELLQKVGSYPDDTVFYFHSWTFGYENVWIALSNFLQSRIHLDDYRACIYASLSTLDKKSLHDGGLNVQKENTYLQRSGLQVHEAPALCGFRNGNHMQPGCLTSNSDVRIHSCERGMGCAVMDQTNPQIVHIVPIVNRVGTTDILEAGAGGGHGDLNQAEELETGDMEKMAELCSAHIKDPEILSKVLSLFQQALDDGTTTINLSMNLQNESPESESELAFPQLATALSSRVSNPDGSHPPLHNSIRFPYSRHSSYSELCNLVDAFKPKDVFPCTVNEANWDPSLSMRSLFGSSCSGDVFRHDLEMMAMWEARRENEMSGKRTRETQSNTQESDTGITPHIVAKKQKLDGADGSESDSDVFHTPATVHVQPLEGSITADRGTEVASSSFRQQPPSSSPPKADATPHDINPAPTATLNSTLPPGNPSTASKLPTASTSKNDQAKKEHRTRVINQKLAYDAALGFRLTWDDFGGLVCTKKREDLAEFEVEL</sequence>
<feature type="compositionally biased region" description="Polar residues" evidence="13">
    <location>
        <begin position="585"/>
        <end position="612"/>
    </location>
</feature>
<proteinExistence type="inferred from homology"/>
<evidence type="ECO:0000256" key="7">
    <source>
        <dbReference type="ARBA" id="ARBA00022839"/>
    </source>
</evidence>
<dbReference type="InterPro" id="IPR036866">
    <property type="entry name" value="RibonucZ/Hydroxyglut_hydro"/>
</dbReference>
<dbReference type="EMBL" id="CAOQHR010000009">
    <property type="protein sequence ID" value="CAI6339336.1"/>
    <property type="molecule type" value="Genomic_DNA"/>
</dbReference>
<dbReference type="OrthoDB" id="5561659at2759"/>
<accession>A0A9W4XVH0</accession>
<dbReference type="Proteomes" id="UP001152607">
    <property type="component" value="Unassembled WGS sequence"/>
</dbReference>
<dbReference type="Pfam" id="PF07522">
    <property type="entry name" value="DRMBL"/>
    <property type="match status" value="1"/>
</dbReference>
<evidence type="ECO:0000256" key="9">
    <source>
        <dbReference type="ARBA" id="ARBA00023204"/>
    </source>
</evidence>
<keyword evidence="8" id="KW-0233">DNA recombination</keyword>
<evidence type="ECO:0000256" key="8">
    <source>
        <dbReference type="ARBA" id="ARBA00023172"/>
    </source>
</evidence>
<evidence type="ECO:0000313" key="16">
    <source>
        <dbReference type="Proteomes" id="UP001152607"/>
    </source>
</evidence>
<keyword evidence="10" id="KW-0539">Nucleus</keyword>
<dbReference type="GO" id="GO:0006303">
    <property type="term" value="P:double-strand break repair via nonhomologous end joining"/>
    <property type="evidence" value="ECO:0007669"/>
    <property type="project" value="TreeGrafter"/>
</dbReference>
<evidence type="ECO:0000256" key="5">
    <source>
        <dbReference type="ARBA" id="ARBA00022763"/>
    </source>
</evidence>
<evidence type="ECO:0000256" key="3">
    <source>
        <dbReference type="ARBA" id="ARBA00022722"/>
    </source>
</evidence>
<dbReference type="PANTHER" id="PTHR23240">
    <property type="entry name" value="DNA CROSS-LINK REPAIR PROTEIN PSO2/SNM1-RELATED"/>
    <property type="match status" value="1"/>
</dbReference>
<evidence type="ECO:0000259" key="14">
    <source>
        <dbReference type="Pfam" id="PF07522"/>
    </source>
</evidence>
<comment type="caution">
    <text evidence="15">The sequence shown here is derived from an EMBL/GenBank/DDBJ whole genome shotgun (WGS) entry which is preliminary data.</text>
</comment>
<comment type="similarity">
    <text evidence="2">Belongs to the DNA repair metallo-beta-lactamase (DRMBL) family.</text>
</comment>